<gene>
    <name evidence="4" type="ORF">ASPCAL03198</name>
</gene>
<reference evidence="5" key="1">
    <citation type="journal article" date="2016" name="Genome Announc.">
        <title>Draft genome sequences of fungus Aspergillus calidoustus.</title>
        <authorList>
            <person name="Horn F."/>
            <person name="Linde J."/>
            <person name="Mattern D.J."/>
            <person name="Walther G."/>
            <person name="Guthke R."/>
            <person name="Scherlach K."/>
            <person name="Martin K."/>
            <person name="Brakhage A.A."/>
            <person name="Petzke L."/>
            <person name="Valiante V."/>
        </authorList>
    </citation>
    <scope>NUCLEOTIDE SEQUENCE [LARGE SCALE GENOMIC DNA]</scope>
    <source>
        <strain evidence="5">SF006504</strain>
    </source>
</reference>
<feature type="signal peptide" evidence="2">
    <location>
        <begin position="1"/>
        <end position="21"/>
    </location>
</feature>
<feature type="transmembrane region" description="Helical" evidence="1">
    <location>
        <begin position="249"/>
        <end position="270"/>
    </location>
</feature>
<evidence type="ECO:0000313" key="5">
    <source>
        <dbReference type="Proteomes" id="UP000054771"/>
    </source>
</evidence>
<keyword evidence="1" id="KW-0812">Transmembrane</keyword>
<keyword evidence="2" id="KW-0732">Signal</keyword>
<sequence>MVRIPAMTAATWLALIPRVLGVDYPATIEVDLIFPRNETYNNMTSFPIVFALQNADAALAFGYTIDWEFVWLGGDEDEKFLDAYTGPDISDSIYLSDFKYTHDDSVLAVGQVSNRNGYYLRPGTYLVQWTYDTVTCWVSDTTTTYHIGGDGYLASGGNVVFTAVADGSGLGFEIPLDECPVYSGQWTAGDGTATCPEFSSFEAEPEPCKAQLAQEQISCLQEWYRGNNESEVCTTSLERWDVESGAASVAHASVFSLLLAGWFIAVIVGIF</sequence>
<dbReference type="InterPro" id="IPR055560">
    <property type="entry name" value="DUF7136"/>
</dbReference>
<feature type="chain" id="PRO_5006854810" description="DUF7136 domain-containing protein" evidence="2">
    <location>
        <begin position="22"/>
        <end position="271"/>
    </location>
</feature>
<dbReference type="AlphaFoldDB" id="A0A0U4ZXP5"/>
<dbReference type="Pfam" id="PF23584">
    <property type="entry name" value="DUF7136"/>
    <property type="match status" value="1"/>
</dbReference>
<keyword evidence="1" id="KW-1133">Transmembrane helix</keyword>
<dbReference type="Proteomes" id="UP000054771">
    <property type="component" value="Unassembled WGS sequence"/>
</dbReference>
<dbReference type="EMBL" id="CDMC01000002">
    <property type="protein sequence ID" value="CEN60765.1"/>
    <property type="molecule type" value="Genomic_DNA"/>
</dbReference>
<dbReference type="OrthoDB" id="4490227at2759"/>
<feature type="domain" description="DUF7136" evidence="3">
    <location>
        <begin position="24"/>
        <end position="218"/>
    </location>
</feature>
<keyword evidence="5" id="KW-1185">Reference proteome</keyword>
<accession>A0A0U4ZXP5</accession>
<organism evidence="4 5">
    <name type="scientific">Aspergillus calidoustus</name>
    <dbReference type="NCBI Taxonomy" id="454130"/>
    <lineage>
        <taxon>Eukaryota</taxon>
        <taxon>Fungi</taxon>
        <taxon>Dikarya</taxon>
        <taxon>Ascomycota</taxon>
        <taxon>Pezizomycotina</taxon>
        <taxon>Eurotiomycetes</taxon>
        <taxon>Eurotiomycetidae</taxon>
        <taxon>Eurotiales</taxon>
        <taxon>Aspergillaceae</taxon>
        <taxon>Aspergillus</taxon>
        <taxon>Aspergillus subgen. Nidulantes</taxon>
    </lineage>
</organism>
<keyword evidence="1" id="KW-0472">Membrane</keyword>
<protein>
    <recommendedName>
        <fullName evidence="3">DUF7136 domain-containing protein</fullName>
    </recommendedName>
</protein>
<evidence type="ECO:0000313" key="4">
    <source>
        <dbReference type="EMBL" id="CEN60765.1"/>
    </source>
</evidence>
<evidence type="ECO:0000259" key="3">
    <source>
        <dbReference type="Pfam" id="PF23584"/>
    </source>
</evidence>
<dbReference type="OMA" id="PRNTTYN"/>
<evidence type="ECO:0000256" key="2">
    <source>
        <dbReference type="SAM" id="SignalP"/>
    </source>
</evidence>
<evidence type="ECO:0000256" key="1">
    <source>
        <dbReference type="SAM" id="Phobius"/>
    </source>
</evidence>
<proteinExistence type="predicted"/>
<name>A0A0U4ZXP5_ASPCI</name>